<evidence type="ECO:0000313" key="2">
    <source>
        <dbReference type="EMBL" id="GAA1574020.1"/>
    </source>
</evidence>
<keyword evidence="3" id="KW-1185">Reference proteome</keyword>
<name>A0ABP4P7D5_9ACTN</name>
<evidence type="ECO:0000256" key="1">
    <source>
        <dbReference type="SAM" id="MobiDB-lite"/>
    </source>
</evidence>
<dbReference type="Proteomes" id="UP001501705">
    <property type="component" value="Unassembled WGS sequence"/>
</dbReference>
<protein>
    <submittedName>
        <fullName evidence="2">Uncharacterized protein</fullName>
    </submittedName>
</protein>
<feature type="region of interest" description="Disordered" evidence="1">
    <location>
        <begin position="30"/>
        <end position="68"/>
    </location>
</feature>
<dbReference type="EMBL" id="BAAAPH010000009">
    <property type="protein sequence ID" value="GAA1574020.1"/>
    <property type="molecule type" value="Genomic_DNA"/>
</dbReference>
<accession>A0ABP4P7D5</accession>
<gene>
    <name evidence="2" type="ORF">GCM10009804_33340</name>
</gene>
<feature type="compositionally biased region" description="Basic and acidic residues" evidence="1">
    <location>
        <begin position="49"/>
        <end position="61"/>
    </location>
</feature>
<sequence length="68" mass="7530">MSSGGSPELIRRACNRVFANAHNCDKTSPYVHLQSPWPQPDTPPTQRAAHSDRDELPDREQTTGTVNS</sequence>
<evidence type="ECO:0000313" key="3">
    <source>
        <dbReference type="Proteomes" id="UP001501705"/>
    </source>
</evidence>
<organism evidence="2 3">
    <name type="scientific">Kribbella hippodromi</name>
    <dbReference type="NCBI Taxonomy" id="434347"/>
    <lineage>
        <taxon>Bacteria</taxon>
        <taxon>Bacillati</taxon>
        <taxon>Actinomycetota</taxon>
        <taxon>Actinomycetes</taxon>
        <taxon>Propionibacteriales</taxon>
        <taxon>Kribbellaceae</taxon>
        <taxon>Kribbella</taxon>
    </lineage>
</organism>
<reference evidence="3" key="1">
    <citation type="journal article" date="2019" name="Int. J. Syst. Evol. Microbiol.">
        <title>The Global Catalogue of Microorganisms (GCM) 10K type strain sequencing project: providing services to taxonomists for standard genome sequencing and annotation.</title>
        <authorList>
            <consortium name="The Broad Institute Genomics Platform"/>
            <consortium name="The Broad Institute Genome Sequencing Center for Infectious Disease"/>
            <person name="Wu L."/>
            <person name="Ma J."/>
        </authorList>
    </citation>
    <scope>NUCLEOTIDE SEQUENCE [LARGE SCALE GENOMIC DNA]</scope>
    <source>
        <strain evidence="3">JCM 15572</strain>
    </source>
</reference>
<comment type="caution">
    <text evidence="2">The sequence shown here is derived from an EMBL/GenBank/DDBJ whole genome shotgun (WGS) entry which is preliminary data.</text>
</comment>
<proteinExistence type="predicted"/>